<dbReference type="EMBL" id="JAKXMK010000012">
    <property type="protein sequence ID" value="MCH6167117.1"/>
    <property type="molecule type" value="Genomic_DNA"/>
</dbReference>
<evidence type="ECO:0000313" key="2">
    <source>
        <dbReference type="Proteomes" id="UP001299970"/>
    </source>
</evidence>
<sequence>MDTPVWLLPVVLVAIAVAAPRYGVDSRLPAPGELAAPRSRHRVRDDVAALLRACLQLVRSYRPSA</sequence>
<name>A0ABS9TF39_9PSEU</name>
<gene>
    <name evidence="1" type="ORF">MMF94_15655</name>
</gene>
<evidence type="ECO:0000313" key="1">
    <source>
        <dbReference type="EMBL" id="MCH6167117.1"/>
    </source>
</evidence>
<organism evidence="1 2">
    <name type="scientific">Pseudonocardia alaniniphila</name>
    <dbReference type="NCBI Taxonomy" id="75291"/>
    <lineage>
        <taxon>Bacteria</taxon>
        <taxon>Bacillati</taxon>
        <taxon>Actinomycetota</taxon>
        <taxon>Actinomycetes</taxon>
        <taxon>Pseudonocardiales</taxon>
        <taxon>Pseudonocardiaceae</taxon>
        <taxon>Pseudonocardia</taxon>
    </lineage>
</organism>
<keyword evidence="2" id="KW-1185">Reference proteome</keyword>
<comment type="caution">
    <text evidence="1">The sequence shown here is derived from an EMBL/GenBank/DDBJ whole genome shotgun (WGS) entry which is preliminary data.</text>
</comment>
<protein>
    <submittedName>
        <fullName evidence="1">Uncharacterized protein</fullName>
    </submittedName>
</protein>
<proteinExistence type="predicted"/>
<dbReference type="RefSeq" id="WP_241037317.1">
    <property type="nucleotide sequence ID" value="NZ_BAAAJF010000015.1"/>
</dbReference>
<reference evidence="1 2" key="1">
    <citation type="submission" date="2022-03" db="EMBL/GenBank/DDBJ databases">
        <title>Pseudonocardia alaer sp. nov., a novel actinomycete isolated from reed forest soil.</title>
        <authorList>
            <person name="Wang L."/>
        </authorList>
    </citation>
    <scope>NUCLEOTIDE SEQUENCE [LARGE SCALE GENOMIC DNA]</scope>
    <source>
        <strain evidence="1 2">Y-16303</strain>
    </source>
</reference>
<accession>A0ABS9TF39</accession>
<dbReference type="Proteomes" id="UP001299970">
    <property type="component" value="Unassembled WGS sequence"/>
</dbReference>